<evidence type="ECO:0000259" key="4">
    <source>
        <dbReference type="Pfam" id="PF11715"/>
    </source>
</evidence>
<gene>
    <name evidence="7" type="ORF">TD95_000187</name>
</gene>
<dbReference type="InterPro" id="IPR011047">
    <property type="entry name" value="Quinoprotein_ADH-like_sf"/>
</dbReference>
<evidence type="ECO:0000259" key="5">
    <source>
        <dbReference type="Pfam" id="PF21486"/>
    </source>
</evidence>
<dbReference type="EMBL" id="LAEV01001332">
    <property type="protein sequence ID" value="KKA28387.1"/>
    <property type="molecule type" value="Genomic_DNA"/>
</dbReference>
<organism evidence="7 8">
    <name type="scientific">Thielaviopsis punctulata</name>
    <dbReference type="NCBI Taxonomy" id="72032"/>
    <lineage>
        <taxon>Eukaryota</taxon>
        <taxon>Fungi</taxon>
        <taxon>Dikarya</taxon>
        <taxon>Ascomycota</taxon>
        <taxon>Pezizomycotina</taxon>
        <taxon>Sordariomycetes</taxon>
        <taxon>Hypocreomycetidae</taxon>
        <taxon>Microascales</taxon>
        <taxon>Ceratocystidaceae</taxon>
        <taxon>Thielaviopsis</taxon>
    </lineage>
</organism>
<comment type="caution">
    <text evidence="7">The sequence shown here is derived from an EMBL/GenBank/DDBJ whole genome shotgun (WGS) entry which is preliminary data.</text>
</comment>
<dbReference type="PANTHER" id="PTHR21286:SF0">
    <property type="entry name" value="NUCLEAR PORE COMPLEX PROTEIN NUP160"/>
    <property type="match status" value="1"/>
</dbReference>
<dbReference type="GO" id="GO:0017056">
    <property type="term" value="F:structural constituent of nuclear pore"/>
    <property type="evidence" value="ECO:0007669"/>
    <property type="project" value="TreeGrafter"/>
</dbReference>
<accession>A0A0F4ZCZ1</accession>
<feature type="domain" description="Nucleoporin Nup120 helical" evidence="5">
    <location>
        <begin position="618"/>
        <end position="747"/>
    </location>
</feature>
<dbReference type="Proteomes" id="UP000033483">
    <property type="component" value="Unassembled WGS sequence"/>
</dbReference>
<protein>
    <submittedName>
        <fullName evidence="7">Uncharacterized protein</fullName>
    </submittedName>
</protein>
<feature type="domain" description="Nucleoporin Nup120/160 beta-propeller" evidence="4">
    <location>
        <begin position="82"/>
        <end position="574"/>
    </location>
</feature>
<proteinExistence type="predicted"/>
<evidence type="ECO:0000256" key="1">
    <source>
        <dbReference type="ARBA" id="ARBA00004123"/>
    </source>
</evidence>
<dbReference type="Pfam" id="PF21486">
    <property type="entry name" value="NUP120_helical"/>
    <property type="match status" value="1"/>
</dbReference>
<name>A0A0F4ZCZ1_9PEZI</name>
<evidence type="ECO:0000256" key="3">
    <source>
        <dbReference type="ARBA" id="ARBA00023242"/>
    </source>
</evidence>
<keyword evidence="2" id="KW-0813">Transport</keyword>
<comment type="subcellular location">
    <subcellularLocation>
        <location evidence="1">Nucleus</location>
    </subcellularLocation>
</comment>
<evidence type="ECO:0000313" key="7">
    <source>
        <dbReference type="EMBL" id="KKA28387.1"/>
    </source>
</evidence>
<dbReference type="PANTHER" id="PTHR21286">
    <property type="entry name" value="NUCLEAR PORE COMPLEX PROTEIN NUP160"/>
    <property type="match status" value="1"/>
</dbReference>
<dbReference type="OrthoDB" id="67716at2759"/>
<keyword evidence="8" id="KW-1185">Reference proteome</keyword>
<dbReference type="InterPro" id="IPR048884">
    <property type="entry name" value="Nup120_helical"/>
</dbReference>
<evidence type="ECO:0000259" key="6">
    <source>
        <dbReference type="Pfam" id="PF23300"/>
    </source>
</evidence>
<dbReference type="SUPFAM" id="SSF50998">
    <property type="entry name" value="Quinoprotein alcohol dehydrogenase-like"/>
    <property type="match status" value="1"/>
</dbReference>
<keyword evidence="3" id="KW-0539">Nucleus</keyword>
<evidence type="ECO:0000256" key="2">
    <source>
        <dbReference type="ARBA" id="ARBA00022448"/>
    </source>
</evidence>
<dbReference type="Pfam" id="PF23300">
    <property type="entry name" value="HEAT_Nup120"/>
    <property type="match status" value="1"/>
</dbReference>
<dbReference type="InterPro" id="IPR056548">
    <property type="entry name" value="HEAT_Nup120"/>
</dbReference>
<feature type="domain" description="Nucleoporin nup120-like HEAT repeat" evidence="6">
    <location>
        <begin position="839"/>
        <end position="1010"/>
    </location>
</feature>
<dbReference type="Pfam" id="PF11715">
    <property type="entry name" value="Beta-prop_Nup120_160"/>
    <property type="match status" value="1"/>
</dbReference>
<evidence type="ECO:0000313" key="8">
    <source>
        <dbReference type="Proteomes" id="UP000033483"/>
    </source>
</evidence>
<dbReference type="InterPro" id="IPR059141">
    <property type="entry name" value="Beta-prop_Nup120_160"/>
</dbReference>
<dbReference type="AlphaFoldDB" id="A0A0F4ZCZ1"/>
<reference evidence="7 8" key="1">
    <citation type="submission" date="2015-03" db="EMBL/GenBank/DDBJ databases">
        <authorList>
            <person name="Radwan O."/>
            <person name="Al-Naeli F.A."/>
            <person name="Rendon G.A."/>
            <person name="Fields C."/>
        </authorList>
    </citation>
    <scope>NUCLEOTIDE SEQUENCE [LARGE SCALE GENOMIC DNA]</scope>
    <source>
        <strain evidence="7">CR-DP1</strain>
    </source>
</reference>
<dbReference type="GO" id="GO:0005643">
    <property type="term" value="C:nuclear pore"/>
    <property type="evidence" value="ECO:0007669"/>
    <property type="project" value="UniProtKB-ARBA"/>
</dbReference>
<dbReference type="InterPro" id="IPR021717">
    <property type="entry name" value="Nucleoporin_Nup160"/>
</dbReference>
<sequence>MDAGDLQFAFVETRLNLEPSSAANIVNIRVTAVNSATNSLASALSRRLSGHHSDSEAETLFDHKNLAKAASIYYRKHHETPRGFLWRLLENNTVLSLRVLDIAQPGHAADATLILNFIFPTPIAPSCVALADPVELDALSVFVLDSTNCLHTFSLRPGIFRRRSSLEPAVADLCKSYSPAGLSGKLAHRMTAASADQIILALNDGGILRLDRNKGHEHPHYTESVSNAQNWSYGMRSFFSRSNTVKHGKWNLDYSTVIDAQTSTLGTDRHFLFTISIDHRLRVWNSQTGMILQTVDLLDSNYESSQEIKRWTLDPTHTNLLRVLNVGDGRGIVTVYSPKGAGEFKFWRISAKDDGSVVIKDLFPDLGLQAVSPSLSDAWTMADFAVGLQETEAFDMWVLWKNNTTYRVMRRSSQITDLPDTWGYWELVRNATLPTAAPRCGPCDATDPTQSWLELLMRPGRFTKATLETALSIYERSIGTSTGQTPSKSRNVAESITALVSSTAALERSTSGAMDYDQYRTAVDTHWKRFYRLVTELDKQRGDALSLIYDGQCDMAWVVCADYVSAVRECSDFERMYWNGASAALQPVENQALNLLGTAVDFVSGFPENVLQTCHSVLRTELYQESSKSETERIRHFYEKAAFWRGIAEEDCQPVVERLGKNFTEVTNDVYSTIFTHVLASKAHSAPMRFPLTSVGRKLMINVVQDNVDMLWKIFFTQLILLVHMEFEWDHEEDALHHKVAVDSVYTKTVDVLRRLALLKWLTQTEMRTAALAGLDESDDSAAPRRPDNMPLATALEMYLAKDLGVATLNREPLGLSLTEMSAALCAPDSMVTISVPLVQMHLINDERADLALELAAFADQEPFAVYVQGRAFLATRDFATAATLFRKAAVGMSTEDAEIVRINASLLAHTEAGYLGHGLAKYYNHLVTLFEKQKAYSYVLEFAQLALSLTFSTTPDSAMLRSDMLARQFSAALMLSRFDLAHAAVLALHDASPVLQRACLSRLVERMSETRHSAALVALPLPGLTAVVDDILAEKCLATRDPTAAGSPAYHQILYAWRIRHQDYRGAASVLLDRIHKIQRSGAGADDCLVAAAEGGTDTPLTQQYLLVINALSCVDAKQAWVFSEEVEGPQGTTKRTVVTLDELRQRYQQELARITAIQNNEFGFEEGDDLMDV</sequence>